<dbReference type="InterPro" id="IPR008581">
    <property type="entry name" value="DUF863_pln"/>
</dbReference>
<keyword evidence="2" id="KW-1185">Reference proteome</keyword>
<gene>
    <name evidence="1" type="ORF">Fot_03651</name>
</gene>
<comment type="caution">
    <text evidence="1">The sequence shown here is derived from an EMBL/GenBank/DDBJ whole genome shotgun (WGS) entry which is preliminary data.</text>
</comment>
<protein>
    <submittedName>
        <fullName evidence="1">Uncharacterized protein</fullName>
    </submittedName>
</protein>
<evidence type="ECO:0000313" key="2">
    <source>
        <dbReference type="Proteomes" id="UP001604277"/>
    </source>
</evidence>
<accession>A0ABD1XAB4</accession>
<name>A0ABD1XAB4_9LAMI</name>
<dbReference type="Proteomes" id="UP001604277">
    <property type="component" value="Unassembled WGS sequence"/>
</dbReference>
<dbReference type="AlphaFoldDB" id="A0ABD1XAB4"/>
<evidence type="ECO:0000313" key="1">
    <source>
        <dbReference type="EMBL" id="KAL2558912.1"/>
    </source>
</evidence>
<dbReference type="EMBL" id="JBFOLJ010000001">
    <property type="protein sequence ID" value="KAL2558912.1"/>
    <property type="molecule type" value="Genomic_DNA"/>
</dbReference>
<sequence length="146" mass="16073">MTTSSRKSGSDIAICNGLYHGSALGSKEPVHLPSSGFDFLKRIRGDNVASERSINLGFEKIPKGSNHVNLNGVLTKSLSNEAVSVKDLNMVERNFTPEDHSSVFPWLQRKPVDKNEAAKTRRLVELLDNNHGCRVGCRGCRATRQP</sequence>
<organism evidence="1 2">
    <name type="scientific">Forsythia ovata</name>
    <dbReference type="NCBI Taxonomy" id="205694"/>
    <lineage>
        <taxon>Eukaryota</taxon>
        <taxon>Viridiplantae</taxon>
        <taxon>Streptophyta</taxon>
        <taxon>Embryophyta</taxon>
        <taxon>Tracheophyta</taxon>
        <taxon>Spermatophyta</taxon>
        <taxon>Magnoliopsida</taxon>
        <taxon>eudicotyledons</taxon>
        <taxon>Gunneridae</taxon>
        <taxon>Pentapetalae</taxon>
        <taxon>asterids</taxon>
        <taxon>lamiids</taxon>
        <taxon>Lamiales</taxon>
        <taxon>Oleaceae</taxon>
        <taxon>Forsythieae</taxon>
        <taxon>Forsythia</taxon>
    </lineage>
</organism>
<reference evidence="2" key="1">
    <citation type="submission" date="2024-07" db="EMBL/GenBank/DDBJ databases">
        <title>Two chromosome-level genome assemblies of Korean endemic species Abeliophyllum distichum and Forsythia ovata (Oleaceae).</title>
        <authorList>
            <person name="Jang H."/>
        </authorList>
    </citation>
    <scope>NUCLEOTIDE SEQUENCE [LARGE SCALE GENOMIC DNA]</scope>
</reference>
<proteinExistence type="predicted"/>
<dbReference type="Pfam" id="PF05904">
    <property type="entry name" value="DUF863"/>
    <property type="match status" value="1"/>
</dbReference>